<feature type="region of interest" description="Disordered" evidence="9">
    <location>
        <begin position="413"/>
        <end position="472"/>
    </location>
</feature>
<dbReference type="GO" id="GO:0044781">
    <property type="term" value="P:bacterial-type flagellum organization"/>
    <property type="evidence" value="ECO:0007669"/>
    <property type="project" value="InterPro"/>
</dbReference>
<keyword evidence="11" id="KW-0966">Cell projection</keyword>
<feature type="compositionally biased region" description="Basic and acidic residues" evidence="9">
    <location>
        <begin position="154"/>
        <end position="164"/>
    </location>
</feature>
<evidence type="ECO:0000256" key="2">
    <source>
        <dbReference type="ARBA" id="ARBA00004236"/>
    </source>
</evidence>
<dbReference type="InterPro" id="IPR022781">
    <property type="entry name" value="Flagellar_biosynth_FliO"/>
</dbReference>
<proteinExistence type="inferred from homology"/>
<evidence type="ECO:0000256" key="4">
    <source>
        <dbReference type="ARBA" id="ARBA00022692"/>
    </source>
</evidence>
<reference evidence="11 12" key="1">
    <citation type="submission" date="2018-04" db="EMBL/GenBank/DDBJ databases">
        <authorList>
            <person name="Hagen T."/>
        </authorList>
    </citation>
    <scope>NUCLEOTIDE SEQUENCE [LARGE SCALE GENOMIC DNA]</scope>
    <source>
        <strain evidence="11 12">TPD7009</strain>
    </source>
</reference>
<evidence type="ECO:0000256" key="8">
    <source>
        <dbReference type="ARBA" id="ARBA00037937"/>
    </source>
</evidence>
<feature type="compositionally biased region" description="Low complexity" evidence="9">
    <location>
        <begin position="271"/>
        <end position="285"/>
    </location>
</feature>
<evidence type="ECO:0000256" key="5">
    <source>
        <dbReference type="ARBA" id="ARBA00022989"/>
    </source>
</evidence>
<feature type="region of interest" description="Disordered" evidence="9">
    <location>
        <begin position="264"/>
        <end position="301"/>
    </location>
</feature>
<gene>
    <name evidence="11" type="ORF">DC430_01310</name>
</gene>
<organism evidence="11 12">
    <name type="scientific">Rhizobium rhizogenes</name>
    <name type="common">Agrobacterium rhizogenes</name>
    <dbReference type="NCBI Taxonomy" id="359"/>
    <lineage>
        <taxon>Bacteria</taxon>
        <taxon>Pseudomonadati</taxon>
        <taxon>Pseudomonadota</taxon>
        <taxon>Alphaproteobacteria</taxon>
        <taxon>Hyphomicrobiales</taxon>
        <taxon>Rhizobiaceae</taxon>
        <taxon>Rhizobium/Agrobacterium group</taxon>
        <taxon>Rhizobium</taxon>
    </lineage>
</organism>
<evidence type="ECO:0000256" key="7">
    <source>
        <dbReference type="ARBA" id="ARBA00023143"/>
    </source>
</evidence>
<comment type="caution">
    <text evidence="11">The sequence shown here is derived from an EMBL/GenBank/DDBJ whole genome shotgun (WGS) entry which is preliminary data.</text>
</comment>
<feature type="compositionally biased region" description="Basic and acidic residues" evidence="9">
    <location>
        <begin position="450"/>
        <end position="460"/>
    </location>
</feature>
<evidence type="ECO:0000256" key="6">
    <source>
        <dbReference type="ARBA" id="ARBA00023136"/>
    </source>
</evidence>
<dbReference type="PANTHER" id="PTHR38766:SF1">
    <property type="entry name" value="FLAGELLAR PROTEIN FLIO"/>
    <property type="match status" value="1"/>
</dbReference>
<keyword evidence="7" id="KW-0975">Bacterial flagellum</keyword>
<dbReference type="InterPro" id="IPR052205">
    <property type="entry name" value="FliO/MopB"/>
</dbReference>
<evidence type="ECO:0000313" key="12">
    <source>
        <dbReference type="Proteomes" id="UP000244335"/>
    </source>
</evidence>
<dbReference type="Pfam" id="PF04347">
    <property type="entry name" value="FliO"/>
    <property type="match status" value="1"/>
</dbReference>
<keyword evidence="11" id="KW-0969">Cilium</keyword>
<protein>
    <submittedName>
        <fullName evidence="11">Flagellar biosynthesis protein FliO</fullName>
    </submittedName>
</protein>
<evidence type="ECO:0000313" key="11">
    <source>
        <dbReference type="EMBL" id="PVE56458.1"/>
    </source>
</evidence>
<keyword evidence="4 10" id="KW-0812">Transmembrane</keyword>
<keyword evidence="3" id="KW-1003">Cell membrane</keyword>
<feature type="compositionally biased region" description="Basic and acidic residues" evidence="9">
    <location>
        <begin position="121"/>
        <end position="133"/>
    </location>
</feature>
<dbReference type="GO" id="GO:0009425">
    <property type="term" value="C:bacterial-type flagellum basal body"/>
    <property type="evidence" value="ECO:0007669"/>
    <property type="project" value="UniProtKB-SubCell"/>
</dbReference>
<dbReference type="Proteomes" id="UP000244335">
    <property type="component" value="Unassembled WGS sequence"/>
</dbReference>
<feature type="region of interest" description="Disordered" evidence="9">
    <location>
        <begin position="121"/>
        <end position="249"/>
    </location>
</feature>
<sequence length="472" mass="49759">MAEGTGSVMEDFIGTYGNRLIIAVVGVGAALLLLAIVLWFIRRRSGSAPFIRGGRNRQPRLQVLDATAVDARRRLVLVRRDNVEHLVMIGGPTDIVIESGIGAIPFMKDVRDPQEDALIARDADRSVSADRQRTLAQASQEDVRPAGAFTAPEMKTEAPEEPRKPMASTAPVKPQPAASPSPAPAVGSRPIPAAPPVPPQAAARKPQPTPATPAVSTVVPSASIPNREAPEAVTPSAPRTLAREPVAPSIPVVPPLVAAAIMQQDEDMNRSAAPASQAPVASEAPVTPQSHLPSQAPNVPPVVAPVVSTTYDRRFAEPKLTAEPTLEEKSEPVGQSEPAIAERNAVDFLDAARDRVLPAYSATPPVTTASATPVAPLVAKPEPLAPSDNGPVFGDQLTSDFESFLEAEIAKSANANTDLPRPLAVAPPVNLDTTTPDPQPDPKFSEAPADAERDVQKEMARTFGEMSVTRDR</sequence>
<evidence type="ECO:0000256" key="3">
    <source>
        <dbReference type="ARBA" id="ARBA00022475"/>
    </source>
</evidence>
<dbReference type="PANTHER" id="PTHR38766">
    <property type="entry name" value="FLAGELLAR PROTEIN FLIO"/>
    <property type="match status" value="1"/>
</dbReference>
<feature type="compositionally biased region" description="Pro residues" evidence="9">
    <location>
        <begin position="173"/>
        <end position="183"/>
    </location>
</feature>
<keyword evidence="6 10" id="KW-0472">Membrane</keyword>
<feature type="region of interest" description="Disordered" evidence="9">
    <location>
        <begin position="315"/>
        <end position="344"/>
    </location>
</feature>
<comment type="similarity">
    <text evidence="8">Belongs to the FliO/MopB family.</text>
</comment>
<dbReference type="AlphaFoldDB" id="A0AA92C5P1"/>
<evidence type="ECO:0000256" key="10">
    <source>
        <dbReference type="SAM" id="Phobius"/>
    </source>
</evidence>
<evidence type="ECO:0000256" key="9">
    <source>
        <dbReference type="SAM" id="MobiDB-lite"/>
    </source>
</evidence>
<accession>A0AA92C5P1</accession>
<feature type="transmembrane region" description="Helical" evidence="10">
    <location>
        <begin position="20"/>
        <end position="41"/>
    </location>
</feature>
<dbReference type="GO" id="GO:0005886">
    <property type="term" value="C:plasma membrane"/>
    <property type="evidence" value="ECO:0007669"/>
    <property type="project" value="UniProtKB-SubCell"/>
</dbReference>
<name>A0AA92C5P1_RHIRH</name>
<comment type="subcellular location">
    <subcellularLocation>
        <location evidence="1">Bacterial flagellum basal body</location>
    </subcellularLocation>
    <subcellularLocation>
        <location evidence="2">Cell membrane</location>
    </subcellularLocation>
</comment>
<dbReference type="EMBL" id="QDFR01000001">
    <property type="protein sequence ID" value="PVE56458.1"/>
    <property type="molecule type" value="Genomic_DNA"/>
</dbReference>
<evidence type="ECO:0000256" key="1">
    <source>
        <dbReference type="ARBA" id="ARBA00004117"/>
    </source>
</evidence>
<keyword evidence="11" id="KW-0282">Flagellum</keyword>
<keyword evidence="5 10" id="KW-1133">Transmembrane helix</keyword>